<dbReference type="EMBL" id="JAVDYG010000001">
    <property type="protein sequence ID" value="MDR7362712.1"/>
    <property type="molecule type" value="Genomic_DNA"/>
</dbReference>
<dbReference type="Proteomes" id="UP001183648">
    <property type="component" value="Unassembled WGS sequence"/>
</dbReference>
<feature type="transmembrane region" description="Helical" evidence="1">
    <location>
        <begin position="110"/>
        <end position="128"/>
    </location>
</feature>
<comment type="caution">
    <text evidence="2">The sequence shown here is derived from an EMBL/GenBank/DDBJ whole genome shotgun (WGS) entry which is preliminary data.</text>
</comment>
<feature type="transmembrane region" description="Helical" evidence="1">
    <location>
        <begin position="157"/>
        <end position="174"/>
    </location>
</feature>
<evidence type="ECO:0000256" key="1">
    <source>
        <dbReference type="SAM" id="Phobius"/>
    </source>
</evidence>
<proteinExistence type="predicted"/>
<protein>
    <submittedName>
        <fullName evidence="2">Xanthosine utilization system XapX-like protein</fullName>
    </submittedName>
</protein>
<feature type="transmembrane region" description="Helical" evidence="1">
    <location>
        <begin position="135"/>
        <end position="151"/>
    </location>
</feature>
<feature type="transmembrane region" description="Helical" evidence="1">
    <location>
        <begin position="53"/>
        <end position="74"/>
    </location>
</feature>
<gene>
    <name evidence="2" type="ORF">J2S63_002265</name>
</gene>
<keyword evidence="1" id="KW-0812">Transmembrane</keyword>
<keyword evidence="1" id="KW-0472">Membrane</keyword>
<sequence>MNRTFRQGLLSAVTGLLVGVAYQVAMVRTGSCAGYVSLVGGADGCSAVADGTAGLNAFALATLVLTVVTGLVAARRYAEEEGFLSLGDTFLAIGTMVVVVEAVFFAVSGLWVGLAYGVAGVALTLFALKQDRQTAVAVAAIMSLFVGTWMYSDSSALLLGLTPSVLWVLGALAYTSSLRSGESLALD</sequence>
<feature type="transmembrane region" description="Helical" evidence="1">
    <location>
        <begin position="86"/>
        <end position="104"/>
    </location>
</feature>
<evidence type="ECO:0000313" key="2">
    <source>
        <dbReference type="EMBL" id="MDR7362712.1"/>
    </source>
</evidence>
<keyword evidence="3" id="KW-1185">Reference proteome</keyword>
<reference evidence="2 3" key="1">
    <citation type="submission" date="2023-07" db="EMBL/GenBank/DDBJ databases">
        <title>Sequencing the genomes of 1000 actinobacteria strains.</title>
        <authorList>
            <person name="Klenk H.-P."/>
        </authorList>
    </citation>
    <scope>NUCLEOTIDE SEQUENCE [LARGE SCALE GENOMIC DNA]</scope>
    <source>
        <strain evidence="2 3">DSM 19426</strain>
    </source>
</reference>
<evidence type="ECO:0000313" key="3">
    <source>
        <dbReference type="Proteomes" id="UP001183648"/>
    </source>
</evidence>
<organism evidence="2 3">
    <name type="scientific">Nocardioides marmoribigeumensis</name>
    <dbReference type="NCBI Taxonomy" id="433649"/>
    <lineage>
        <taxon>Bacteria</taxon>
        <taxon>Bacillati</taxon>
        <taxon>Actinomycetota</taxon>
        <taxon>Actinomycetes</taxon>
        <taxon>Propionibacteriales</taxon>
        <taxon>Nocardioidaceae</taxon>
        <taxon>Nocardioides</taxon>
    </lineage>
</organism>
<accession>A0ABU2BVQ1</accession>
<keyword evidence="1" id="KW-1133">Transmembrane helix</keyword>
<name>A0ABU2BVQ1_9ACTN</name>
<dbReference type="RefSeq" id="WP_310302024.1">
    <property type="nucleotide sequence ID" value="NZ_BAAAPS010000013.1"/>
</dbReference>